<evidence type="ECO:0000256" key="2">
    <source>
        <dbReference type="SAM" id="SignalP"/>
    </source>
</evidence>
<gene>
    <name evidence="3" type="ORF">H1R20_g12342</name>
</gene>
<feature type="signal peptide" evidence="2">
    <location>
        <begin position="1"/>
        <end position="30"/>
    </location>
</feature>
<feature type="chain" id="PRO_5040888142" evidence="2">
    <location>
        <begin position="31"/>
        <end position="276"/>
    </location>
</feature>
<accession>A0A9W8J2P7</accession>
<keyword evidence="4" id="KW-1185">Reference proteome</keyword>
<sequence length="276" mass="29456">MLPTRSRSVVFKFLLAGLLALLVASYSVDAAPTGKAPAKAAPPPKAAPKAAPPSKAPAPAGKPPAGKKCLLKTSKNPLRKRAGVSHPDGKSPVVLFHGTSSQAFADSLKNPDLTKTHITGDLHSNSHGVCGGFYLTDSLIAAAQFVCHREGAATVPTTAYVLSYQWTPPTNLKLYSYPDTAKYTEIKDDQCKTHGMITAPMHVPFTDKHLTTDFRQYAIVQQSLLTGNLKYLKTYTIPCANVYKGADLPSEQYVMGQASSADFATYAQQLQTGCSS</sequence>
<evidence type="ECO:0000256" key="1">
    <source>
        <dbReference type="SAM" id="MobiDB-lite"/>
    </source>
</evidence>
<dbReference type="OrthoDB" id="2928687at2759"/>
<feature type="region of interest" description="Disordered" evidence="1">
    <location>
        <begin position="33"/>
        <end position="70"/>
    </location>
</feature>
<organism evidence="3 4">
    <name type="scientific">Candolleomyces eurysporus</name>
    <dbReference type="NCBI Taxonomy" id="2828524"/>
    <lineage>
        <taxon>Eukaryota</taxon>
        <taxon>Fungi</taxon>
        <taxon>Dikarya</taxon>
        <taxon>Basidiomycota</taxon>
        <taxon>Agaricomycotina</taxon>
        <taxon>Agaricomycetes</taxon>
        <taxon>Agaricomycetidae</taxon>
        <taxon>Agaricales</taxon>
        <taxon>Agaricineae</taxon>
        <taxon>Psathyrellaceae</taxon>
        <taxon>Candolleomyces</taxon>
    </lineage>
</organism>
<proteinExistence type="predicted"/>
<evidence type="ECO:0000313" key="4">
    <source>
        <dbReference type="Proteomes" id="UP001140091"/>
    </source>
</evidence>
<dbReference type="Proteomes" id="UP001140091">
    <property type="component" value="Unassembled WGS sequence"/>
</dbReference>
<reference evidence="3" key="1">
    <citation type="submission" date="2022-06" db="EMBL/GenBank/DDBJ databases">
        <title>Genome Sequence of Candolleomyces eurysporus.</title>
        <authorList>
            <person name="Buettner E."/>
        </authorList>
    </citation>
    <scope>NUCLEOTIDE SEQUENCE</scope>
    <source>
        <strain evidence="3">VTCC 930004</strain>
    </source>
</reference>
<keyword evidence="2" id="KW-0732">Signal</keyword>
<feature type="non-terminal residue" evidence="3">
    <location>
        <position position="1"/>
    </location>
</feature>
<protein>
    <submittedName>
        <fullName evidence="3">Uncharacterized protein</fullName>
    </submittedName>
</protein>
<dbReference type="EMBL" id="JANBPK010001207">
    <property type="protein sequence ID" value="KAJ2924748.1"/>
    <property type="molecule type" value="Genomic_DNA"/>
</dbReference>
<comment type="caution">
    <text evidence="3">The sequence shown here is derived from an EMBL/GenBank/DDBJ whole genome shotgun (WGS) entry which is preliminary data.</text>
</comment>
<dbReference type="AlphaFoldDB" id="A0A9W8J2P7"/>
<feature type="compositionally biased region" description="Pro residues" evidence="1">
    <location>
        <begin position="40"/>
        <end position="62"/>
    </location>
</feature>
<name>A0A9W8J2P7_9AGAR</name>
<evidence type="ECO:0000313" key="3">
    <source>
        <dbReference type="EMBL" id="KAJ2924748.1"/>
    </source>
</evidence>